<dbReference type="Gene3D" id="3.90.1580.10">
    <property type="entry name" value="paralog of FGE (formylglycine-generating enzyme)"/>
    <property type="match status" value="1"/>
</dbReference>
<keyword evidence="2" id="KW-1133">Transmembrane helix</keyword>
<evidence type="ECO:0000256" key="2">
    <source>
        <dbReference type="SAM" id="Phobius"/>
    </source>
</evidence>
<comment type="caution">
    <text evidence="4">The sequence shown here is derived from an EMBL/GenBank/DDBJ whole genome shotgun (WGS) entry which is preliminary data.</text>
</comment>
<evidence type="ECO:0000259" key="3">
    <source>
        <dbReference type="PROSITE" id="PS50837"/>
    </source>
</evidence>
<keyword evidence="2" id="KW-0472">Membrane</keyword>
<dbReference type="InterPro" id="IPR042095">
    <property type="entry name" value="SUMF_sf"/>
</dbReference>
<dbReference type="EMBL" id="JELY01000839">
    <property type="protein sequence ID" value="KYF57927.1"/>
    <property type="molecule type" value="Genomic_DNA"/>
</dbReference>
<evidence type="ECO:0000256" key="1">
    <source>
        <dbReference type="SAM" id="MobiDB-lite"/>
    </source>
</evidence>
<dbReference type="InterPro" id="IPR027417">
    <property type="entry name" value="P-loop_NTPase"/>
</dbReference>
<sequence>MEKPKVEPSPPPEDQSYRLPTSPTPASIGVRLVLVTLPLLGGGLAEALGKPFVTWAFAHPGTAVPVLLVYVTLVLMAGTLRKVWERLEPALVDSLVSGVLGAAAALRARLLNPLSRYRRRYLHQIRLEHRNCNVRGLRIQSAYALRLADVFVELRIAPNNAQRASLHLLGGKELPEHRPIWSFIQQLAKEEGQALVLLGPPGSGKTTLLQNVALTLAMDQQRRHRVNADIPLLLFLRNHVDDITGNRPMSLGALAEKAFTGRPGLPPPPPGWFEEQLVKGRCIVLLDGLDEVGDEDKRRRVAAWTDTQIAAYSRSLFLLTARPMGYRAAPLNHAHVLEVLPFGREQVRRFVHNWYLANESMRAGGQIDEGVRQTAETQAQDLLARLRSSPALGDLTRNPLLVTMLATVHSHRNALPGGRVELYAEIADVLLGHWQRAKGIQQSLSVGQLREALEPLSAQMMLEGVRELRGAEVLAVIQDPLAAIGVTGEGVTTFLPTLQSKSGLLLELKPDFWGFAHLSFQEYFAACFFRKQSAALDWKTVVQDSWWHETLRLYAAQGDATALLQACLKLDTVEALTLASECLEEAQRLEPTLRATAEQRLVDALESADGYRRRLAAETLLNRRLRSFVSMDEERAIDPTYVTCAEYELFLNEAGLGDEHRRPSSWRSGGVPLGPAQAPLVGVPLKEAVTFVEWLNRRQGGEAVFRLPTSEEAARSPAVGVSRVGSWCSYGVEYRCVGLTESEEKSLMVTVRGLSTLPLPDPSTSLPPLPRARDPDSTIDLGFPRTPDGSGNVQVDLYHDIAFALLSRSIARSHDIVYELARTRPRARVLTSEDDRDRAGMPEHDLARAVAVAAKLYQVLNQSVDPSLDFALVSYLPRALDLTLVLDLARDPAVLVALAGAITRDLATDLVGEYGPIPNLDVALAPAANRARSDTTVPFDAHVTRPLVEELRSTLRGQKGRMVVLVEDLLDVAGARTDLERRQRFGRYGAHVAEYLWHEQKALARVEGRRKALRWFQRVTPRERMIHDNTENLLRLHWWYVIFLARLEGKLPAWEGIRLVRERRIW</sequence>
<dbReference type="Pfam" id="PF05729">
    <property type="entry name" value="NACHT"/>
    <property type="match status" value="1"/>
</dbReference>
<organism evidence="4 5">
    <name type="scientific">Sorangium cellulosum</name>
    <name type="common">Polyangium cellulosum</name>
    <dbReference type="NCBI Taxonomy" id="56"/>
    <lineage>
        <taxon>Bacteria</taxon>
        <taxon>Pseudomonadati</taxon>
        <taxon>Myxococcota</taxon>
        <taxon>Polyangia</taxon>
        <taxon>Polyangiales</taxon>
        <taxon>Polyangiaceae</taxon>
        <taxon>Sorangium</taxon>
    </lineage>
</organism>
<dbReference type="SMART" id="SM00382">
    <property type="entry name" value="AAA"/>
    <property type="match status" value="1"/>
</dbReference>
<feature type="transmembrane region" description="Helical" evidence="2">
    <location>
        <begin position="28"/>
        <end position="45"/>
    </location>
</feature>
<reference evidence="4 5" key="1">
    <citation type="submission" date="2014-02" db="EMBL/GenBank/DDBJ databases">
        <title>The small core and large imbalanced accessory genome model reveals a collaborative survival strategy of Sorangium cellulosum strains in nature.</title>
        <authorList>
            <person name="Han K."/>
            <person name="Peng R."/>
            <person name="Blom J."/>
            <person name="Li Y.-Z."/>
        </authorList>
    </citation>
    <scope>NUCLEOTIDE SEQUENCE [LARGE SCALE GENOMIC DNA]</scope>
    <source>
        <strain evidence="4 5">So0157-25</strain>
    </source>
</reference>
<dbReference type="SUPFAM" id="SSF52540">
    <property type="entry name" value="P-loop containing nucleoside triphosphate hydrolases"/>
    <property type="match status" value="1"/>
</dbReference>
<protein>
    <recommendedName>
        <fullName evidence="3">NACHT domain-containing protein</fullName>
    </recommendedName>
</protein>
<evidence type="ECO:0000313" key="5">
    <source>
        <dbReference type="Proteomes" id="UP000075420"/>
    </source>
</evidence>
<dbReference type="PROSITE" id="PS50837">
    <property type="entry name" value="NACHT"/>
    <property type="match status" value="1"/>
</dbReference>
<dbReference type="InterPro" id="IPR007111">
    <property type="entry name" value="NACHT_NTPase"/>
</dbReference>
<feature type="region of interest" description="Disordered" evidence="1">
    <location>
        <begin position="1"/>
        <end position="22"/>
    </location>
</feature>
<dbReference type="Gene3D" id="3.40.50.300">
    <property type="entry name" value="P-loop containing nucleotide triphosphate hydrolases"/>
    <property type="match status" value="1"/>
</dbReference>
<evidence type="ECO:0000313" key="4">
    <source>
        <dbReference type="EMBL" id="KYF57927.1"/>
    </source>
</evidence>
<keyword evidence="2" id="KW-0812">Transmembrane</keyword>
<feature type="transmembrane region" description="Helical" evidence="2">
    <location>
        <begin position="57"/>
        <end position="78"/>
    </location>
</feature>
<gene>
    <name evidence="4" type="ORF">BE08_25910</name>
</gene>
<dbReference type="SUPFAM" id="SSF56436">
    <property type="entry name" value="C-type lectin-like"/>
    <property type="match status" value="1"/>
</dbReference>
<dbReference type="AlphaFoldDB" id="A0A150PQA7"/>
<dbReference type="Proteomes" id="UP000075420">
    <property type="component" value="Unassembled WGS sequence"/>
</dbReference>
<dbReference type="PANTHER" id="PTHR46844:SF1">
    <property type="entry name" value="SLR5058 PROTEIN"/>
    <property type="match status" value="1"/>
</dbReference>
<feature type="domain" description="NACHT" evidence="3">
    <location>
        <begin position="193"/>
        <end position="323"/>
    </location>
</feature>
<dbReference type="PANTHER" id="PTHR46844">
    <property type="entry name" value="SLR5058 PROTEIN"/>
    <property type="match status" value="1"/>
</dbReference>
<name>A0A150PQA7_SORCE</name>
<dbReference type="InterPro" id="IPR003593">
    <property type="entry name" value="AAA+_ATPase"/>
</dbReference>
<accession>A0A150PQA7</accession>
<proteinExistence type="predicted"/>
<dbReference type="InterPro" id="IPR016187">
    <property type="entry name" value="CTDL_fold"/>
</dbReference>